<feature type="signal peptide" evidence="4">
    <location>
        <begin position="1"/>
        <end position="24"/>
    </location>
</feature>
<evidence type="ECO:0000313" key="6">
    <source>
        <dbReference type="Proteomes" id="UP000604825"/>
    </source>
</evidence>
<dbReference type="InterPro" id="IPR035669">
    <property type="entry name" value="SGNH_plant_lipase-like"/>
</dbReference>
<keyword evidence="4" id="KW-0732">Signal</keyword>
<evidence type="ECO:0000256" key="4">
    <source>
        <dbReference type="SAM" id="SignalP"/>
    </source>
</evidence>
<dbReference type="SUPFAM" id="SSF52266">
    <property type="entry name" value="SGNH hydrolase"/>
    <property type="match status" value="1"/>
</dbReference>
<dbReference type="Pfam" id="PF00657">
    <property type="entry name" value="Lipase_GDSL"/>
    <property type="match status" value="1"/>
</dbReference>
<organism evidence="5 6">
    <name type="scientific">Miscanthus lutarioriparius</name>
    <dbReference type="NCBI Taxonomy" id="422564"/>
    <lineage>
        <taxon>Eukaryota</taxon>
        <taxon>Viridiplantae</taxon>
        <taxon>Streptophyta</taxon>
        <taxon>Embryophyta</taxon>
        <taxon>Tracheophyta</taxon>
        <taxon>Spermatophyta</taxon>
        <taxon>Magnoliopsida</taxon>
        <taxon>Liliopsida</taxon>
        <taxon>Poales</taxon>
        <taxon>Poaceae</taxon>
        <taxon>PACMAD clade</taxon>
        <taxon>Panicoideae</taxon>
        <taxon>Andropogonodae</taxon>
        <taxon>Andropogoneae</taxon>
        <taxon>Saccharinae</taxon>
        <taxon>Miscanthus</taxon>
    </lineage>
</organism>
<comment type="similarity">
    <text evidence="1">Belongs to the 'GDSL' lipolytic enzyme family.</text>
</comment>
<dbReference type="EMBL" id="CAJGYO010000014">
    <property type="protein sequence ID" value="CAD6267999.1"/>
    <property type="molecule type" value="Genomic_DNA"/>
</dbReference>
<proteinExistence type="inferred from homology"/>
<dbReference type="InterPro" id="IPR051058">
    <property type="entry name" value="GDSL_Est/Lipase"/>
</dbReference>
<name>A0A811RDQ6_9POAL</name>
<dbReference type="InterPro" id="IPR036514">
    <property type="entry name" value="SGNH_hydro_sf"/>
</dbReference>
<keyword evidence="3" id="KW-0443">Lipid metabolism</keyword>
<gene>
    <name evidence="5" type="ORF">NCGR_LOCUS51304</name>
</gene>
<dbReference type="AlphaFoldDB" id="A0A811RDQ6"/>
<reference evidence="5" key="1">
    <citation type="submission" date="2020-10" db="EMBL/GenBank/DDBJ databases">
        <authorList>
            <person name="Han B."/>
            <person name="Lu T."/>
            <person name="Zhao Q."/>
            <person name="Huang X."/>
            <person name="Zhao Y."/>
        </authorList>
    </citation>
    <scope>NUCLEOTIDE SEQUENCE</scope>
</reference>
<accession>A0A811RDQ6</accession>
<dbReference type="InterPro" id="IPR001087">
    <property type="entry name" value="GDSL"/>
</dbReference>
<dbReference type="PANTHER" id="PTHR45648">
    <property type="entry name" value="GDSL LIPASE/ACYLHYDROLASE FAMILY PROTEIN (AFU_ORTHOLOGUE AFUA_4G14700)"/>
    <property type="match status" value="1"/>
</dbReference>
<dbReference type="Gene3D" id="3.40.50.1110">
    <property type="entry name" value="SGNH hydrolase"/>
    <property type="match status" value="1"/>
</dbReference>
<protein>
    <recommendedName>
        <fullName evidence="7">GDSL esterase/lipase</fullName>
    </recommendedName>
</protein>
<keyword evidence="2" id="KW-0378">Hydrolase</keyword>
<dbReference type="CDD" id="cd01837">
    <property type="entry name" value="SGNH_plant_lipase_like"/>
    <property type="match status" value="1"/>
</dbReference>
<feature type="chain" id="PRO_5032668998" description="GDSL esterase/lipase" evidence="4">
    <location>
        <begin position="25"/>
        <end position="384"/>
    </location>
</feature>
<dbReference type="GO" id="GO:0016042">
    <property type="term" value="P:lipid catabolic process"/>
    <property type="evidence" value="ECO:0007669"/>
    <property type="project" value="UniProtKB-KW"/>
</dbReference>
<comment type="caution">
    <text evidence="5">The sequence shown here is derived from an EMBL/GenBank/DDBJ whole genome shotgun (WGS) entry which is preliminary data.</text>
</comment>
<evidence type="ECO:0000313" key="5">
    <source>
        <dbReference type="EMBL" id="CAD6267999.1"/>
    </source>
</evidence>
<evidence type="ECO:0000256" key="1">
    <source>
        <dbReference type="ARBA" id="ARBA00008668"/>
    </source>
</evidence>
<keyword evidence="3" id="KW-0442">Lipid degradation</keyword>
<dbReference type="GO" id="GO:0016788">
    <property type="term" value="F:hydrolase activity, acting on ester bonds"/>
    <property type="evidence" value="ECO:0007669"/>
    <property type="project" value="InterPro"/>
</dbReference>
<sequence length="384" mass="41432">MGTNDRAVISLVLFLVCMASRSLGSTETEAVVEQSRSLVPSIYVFGDSIVDVGNNDFLPPPAPRARSPYGIDFAGTGMTGRFTNGYNLADLVARRLGFMKSPPAYLSLTPLTNLDLLKCRVGANYASGGSGILNTTGNGTLTLQKQIMLFSKTKARMWRCGLKLNYMISKSFFLISAGGNDFSAFSEMGMGEEDAPAYISSMVSTYVEHINALYKLGARRLGILDVPAIGCTPGSRVPMANSGCNDAANSMAQNFNKLLRLEVATAIATSMPDMKYSIASTYNFLTDLMDNHLVAGIRVVERACCGSGKLNAAVMCSKPNTTYCSDRDDYMFWDMLHPTQATYERGVVAIFYGPQEYADPINFAGLVDIATDINTTMTPSVSAI</sequence>
<evidence type="ECO:0000256" key="2">
    <source>
        <dbReference type="ARBA" id="ARBA00022801"/>
    </source>
</evidence>
<evidence type="ECO:0008006" key="7">
    <source>
        <dbReference type="Google" id="ProtNLM"/>
    </source>
</evidence>
<dbReference type="PANTHER" id="PTHR45648:SF59">
    <property type="entry name" value="GDSL ESTERASE_LIPASE"/>
    <property type="match status" value="1"/>
</dbReference>
<evidence type="ECO:0000256" key="3">
    <source>
        <dbReference type="ARBA" id="ARBA00022963"/>
    </source>
</evidence>
<dbReference type="Proteomes" id="UP000604825">
    <property type="component" value="Unassembled WGS sequence"/>
</dbReference>
<keyword evidence="6" id="KW-1185">Reference proteome</keyword>
<dbReference type="OrthoDB" id="1600564at2759"/>